<evidence type="ECO:0000256" key="6">
    <source>
        <dbReference type="ARBA" id="ARBA00022840"/>
    </source>
</evidence>
<evidence type="ECO:0000256" key="9">
    <source>
        <dbReference type="PIRNR" id="PIRNR003128"/>
    </source>
</evidence>
<dbReference type="GO" id="GO:0006310">
    <property type="term" value="P:DNA recombination"/>
    <property type="evidence" value="ECO:0007669"/>
    <property type="project" value="InterPro"/>
</dbReference>
<keyword evidence="6" id="KW-0067">ATP-binding</keyword>
<dbReference type="PIRSF" id="PIRSF003128">
    <property type="entry name" value="RecN"/>
    <property type="match status" value="1"/>
</dbReference>
<dbReference type="GO" id="GO:0009432">
    <property type="term" value="P:SOS response"/>
    <property type="evidence" value="ECO:0007669"/>
    <property type="project" value="TreeGrafter"/>
</dbReference>
<evidence type="ECO:0000256" key="4">
    <source>
        <dbReference type="ARBA" id="ARBA00022741"/>
    </source>
</evidence>
<dbReference type="PANTHER" id="PTHR11059:SF0">
    <property type="entry name" value="DNA REPAIR PROTEIN RECN"/>
    <property type="match status" value="1"/>
</dbReference>
<dbReference type="InterPro" id="IPR003395">
    <property type="entry name" value="RecF/RecN/SMC_N"/>
</dbReference>
<name>A0A1M7S7A1_9BACT</name>
<keyword evidence="4" id="KW-0547">Nucleotide-binding</keyword>
<dbReference type="GO" id="GO:0005524">
    <property type="term" value="F:ATP binding"/>
    <property type="evidence" value="ECO:0007669"/>
    <property type="project" value="UniProtKB-KW"/>
</dbReference>
<dbReference type="GO" id="GO:0007165">
    <property type="term" value="P:signal transduction"/>
    <property type="evidence" value="ECO:0007669"/>
    <property type="project" value="InterPro"/>
</dbReference>
<dbReference type="InterPro" id="IPR027417">
    <property type="entry name" value="P-loop_NTPase"/>
</dbReference>
<keyword evidence="10" id="KW-0175">Coiled coil</keyword>
<comment type="similarity">
    <text evidence="2 9">Belongs to the RecN family.</text>
</comment>
<evidence type="ECO:0000259" key="11">
    <source>
        <dbReference type="Pfam" id="PF02463"/>
    </source>
</evidence>
<feature type="coiled-coil region" evidence="10">
    <location>
        <begin position="151"/>
        <end position="185"/>
    </location>
</feature>
<dbReference type="InterPro" id="IPR015988">
    <property type="entry name" value="STAT_TF_CC"/>
</dbReference>
<dbReference type="AlphaFoldDB" id="A0A1M7S7A1"/>
<dbReference type="Proteomes" id="UP000186469">
    <property type="component" value="Unassembled WGS sequence"/>
</dbReference>
<dbReference type="GO" id="GO:0006355">
    <property type="term" value="P:regulation of DNA-templated transcription"/>
    <property type="evidence" value="ECO:0007669"/>
    <property type="project" value="InterPro"/>
</dbReference>
<dbReference type="Gene3D" id="3.40.50.300">
    <property type="entry name" value="P-loop containing nucleotide triphosphate hydrolases"/>
    <property type="match status" value="2"/>
</dbReference>
<proteinExistence type="inferred from homology"/>
<dbReference type="STRING" id="1121455.SAMN02745728_00521"/>
<sequence length="545" mass="62125">MLEYLRIRNLALIEDMELEFVKGLNVLTGETGAGKSFILKALAFLTGEKLGADLVRPGEEKAVVEGIFILPDGELIIRRELSGENGRSRFFINDKLSSQDSIKELKSSLILHTSQHEQQRLLQPAFQAKLLERFCNNPSLFNEKEQLWLSLKDLNKKRQQLIEKAKHLEDKRELLEHQQKEIDKVKPEQGEEEDLENKRLALRYQEAAKEAKDDVIQLLKGYGEYPAISEQISKLMNSIEALKKFTDELDEENDLLNQAQDVFYQLESKVRKIDLTKNSEENTEDIESRLYELAQLKRKLKRSLPEILALSEEIKENLDFLDSCALDLKQLSKEEEVLAEKLYNLLQEINKLQADTAEIFTKALTNELKGLGFSEHLQLTFEFSPHELYPACGNISACIENKAHLLWIPNPGQTPKTLDKIASGGELSRFLLALVGVSVKQQQNDEQATLIFDEVDAGVGGITLNALAERIKELSQARQILLITHWPRLAIHGERHFFVQKKVVDGKTFTLCRRLDKAERHEEIIRMAGGGDEGKAMADELFKSL</sequence>
<dbReference type="GO" id="GO:0006281">
    <property type="term" value="P:DNA repair"/>
    <property type="evidence" value="ECO:0007669"/>
    <property type="project" value="UniProtKB-KW"/>
</dbReference>
<keyword evidence="7 9" id="KW-0234">DNA repair</keyword>
<dbReference type="SUPFAM" id="SSF52540">
    <property type="entry name" value="P-loop containing nucleoside triphosphate hydrolases"/>
    <property type="match status" value="2"/>
</dbReference>
<evidence type="ECO:0000313" key="13">
    <source>
        <dbReference type="Proteomes" id="UP000186469"/>
    </source>
</evidence>
<evidence type="ECO:0000313" key="12">
    <source>
        <dbReference type="EMBL" id="SHN54320.1"/>
    </source>
</evidence>
<evidence type="ECO:0000256" key="8">
    <source>
        <dbReference type="ARBA" id="ARBA00033408"/>
    </source>
</evidence>
<reference evidence="12 13" key="1">
    <citation type="submission" date="2016-12" db="EMBL/GenBank/DDBJ databases">
        <authorList>
            <person name="Song W.-J."/>
            <person name="Kurnit D.M."/>
        </authorList>
    </citation>
    <scope>NUCLEOTIDE SEQUENCE [LARGE SCALE GENOMIC DNA]</scope>
    <source>
        <strain evidence="12 13">DSM 11393</strain>
    </source>
</reference>
<accession>A0A1M7S7A1</accession>
<gene>
    <name evidence="12" type="ORF">SAMN02745728_00521</name>
</gene>
<dbReference type="RefSeq" id="WP_072696228.1">
    <property type="nucleotide sequence ID" value="NZ_FRDI01000003.1"/>
</dbReference>
<evidence type="ECO:0000256" key="5">
    <source>
        <dbReference type="ARBA" id="ARBA00022763"/>
    </source>
</evidence>
<comment type="function">
    <text evidence="1 9">May be involved in recombinational repair of damaged DNA.</text>
</comment>
<dbReference type="PANTHER" id="PTHR11059">
    <property type="entry name" value="DNA REPAIR PROTEIN RECN"/>
    <property type="match status" value="1"/>
</dbReference>
<dbReference type="GO" id="GO:0043590">
    <property type="term" value="C:bacterial nucleoid"/>
    <property type="evidence" value="ECO:0007669"/>
    <property type="project" value="TreeGrafter"/>
</dbReference>
<feature type="coiled-coil region" evidence="10">
    <location>
        <begin position="328"/>
        <end position="355"/>
    </location>
</feature>
<organism evidence="12 13">
    <name type="scientific">Desulfovibrio litoralis DSM 11393</name>
    <dbReference type="NCBI Taxonomy" id="1121455"/>
    <lineage>
        <taxon>Bacteria</taxon>
        <taxon>Pseudomonadati</taxon>
        <taxon>Thermodesulfobacteriota</taxon>
        <taxon>Desulfovibrionia</taxon>
        <taxon>Desulfovibrionales</taxon>
        <taxon>Desulfovibrionaceae</taxon>
        <taxon>Desulfovibrio</taxon>
    </lineage>
</organism>
<keyword evidence="5 9" id="KW-0227">DNA damage</keyword>
<evidence type="ECO:0000256" key="2">
    <source>
        <dbReference type="ARBA" id="ARBA00009441"/>
    </source>
</evidence>
<keyword evidence="13" id="KW-1185">Reference proteome</keyword>
<dbReference type="InterPro" id="IPR004604">
    <property type="entry name" value="DNA_recomb/repair_RecN"/>
</dbReference>
<evidence type="ECO:0000256" key="10">
    <source>
        <dbReference type="SAM" id="Coils"/>
    </source>
</evidence>
<evidence type="ECO:0000256" key="7">
    <source>
        <dbReference type="ARBA" id="ARBA00023204"/>
    </source>
</evidence>
<dbReference type="Pfam" id="PF02463">
    <property type="entry name" value="SMC_N"/>
    <property type="match status" value="1"/>
</dbReference>
<protein>
    <recommendedName>
        <fullName evidence="3 9">DNA repair protein RecN</fullName>
    </recommendedName>
    <alternativeName>
        <fullName evidence="8 9">Recombination protein N</fullName>
    </alternativeName>
</protein>
<dbReference type="OrthoDB" id="9806954at2"/>
<evidence type="ECO:0000256" key="3">
    <source>
        <dbReference type="ARBA" id="ARBA00021315"/>
    </source>
</evidence>
<evidence type="ECO:0000256" key="1">
    <source>
        <dbReference type="ARBA" id="ARBA00003618"/>
    </source>
</evidence>
<dbReference type="SUPFAM" id="SSF47655">
    <property type="entry name" value="STAT"/>
    <property type="match status" value="1"/>
</dbReference>
<dbReference type="EMBL" id="FRDI01000003">
    <property type="protein sequence ID" value="SHN54320.1"/>
    <property type="molecule type" value="Genomic_DNA"/>
</dbReference>
<feature type="domain" description="RecF/RecN/SMC N-terminal" evidence="11">
    <location>
        <begin position="3"/>
        <end position="497"/>
    </location>
</feature>